<dbReference type="InParanoid" id="A0A7J7BUR3"/>
<evidence type="ECO:0000313" key="2">
    <source>
        <dbReference type="Proteomes" id="UP000593562"/>
    </source>
</evidence>
<gene>
    <name evidence="1" type="ORF">HS088_TW23G00344</name>
</gene>
<reference evidence="1 2" key="1">
    <citation type="journal article" date="2020" name="Nat. Commun.">
        <title>Genome of Tripterygium wilfordii and identification of cytochrome P450 involved in triptolide biosynthesis.</title>
        <authorList>
            <person name="Tu L."/>
            <person name="Su P."/>
            <person name="Zhang Z."/>
            <person name="Gao L."/>
            <person name="Wang J."/>
            <person name="Hu T."/>
            <person name="Zhou J."/>
            <person name="Zhang Y."/>
            <person name="Zhao Y."/>
            <person name="Liu Y."/>
            <person name="Song Y."/>
            <person name="Tong Y."/>
            <person name="Lu Y."/>
            <person name="Yang J."/>
            <person name="Xu C."/>
            <person name="Jia M."/>
            <person name="Peters R.J."/>
            <person name="Huang L."/>
            <person name="Gao W."/>
        </authorList>
    </citation>
    <scope>NUCLEOTIDE SEQUENCE [LARGE SCALE GENOMIC DNA]</scope>
    <source>
        <strain evidence="2">cv. XIE 37</strain>
        <tissue evidence="1">Leaf</tissue>
    </source>
</reference>
<protein>
    <submittedName>
        <fullName evidence="1">Uncharacterized protein</fullName>
    </submittedName>
</protein>
<dbReference type="EMBL" id="JAAARO010000023">
    <property type="protein sequence ID" value="KAF5725619.1"/>
    <property type="molecule type" value="Genomic_DNA"/>
</dbReference>
<sequence length="114" mass="13400">MDEKNLEHVAAKSSYGESRDKEEMKKIYFPTLLRLDVTKDVDSIFSLGLLTRNSFLDLGWSYSTMQIHNDTWKLSQFNIQRYLVRFDFKIRVLNINTQSINQASTSIHFLRSFG</sequence>
<organism evidence="1 2">
    <name type="scientific">Tripterygium wilfordii</name>
    <name type="common">Thunder God vine</name>
    <dbReference type="NCBI Taxonomy" id="458696"/>
    <lineage>
        <taxon>Eukaryota</taxon>
        <taxon>Viridiplantae</taxon>
        <taxon>Streptophyta</taxon>
        <taxon>Embryophyta</taxon>
        <taxon>Tracheophyta</taxon>
        <taxon>Spermatophyta</taxon>
        <taxon>Magnoliopsida</taxon>
        <taxon>eudicotyledons</taxon>
        <taxon>Gunneridae</taxon>
        <taxon>Pentapetalae</taxon>
        <taxon>rosids</taxon>
        <taxon>fabids</taxon>
        <taxon>Celastrales</taxon>
        <taxon>Celastraceae</taxon>
        <taxon>Tripterygium</taxon>
    </lineage>
</organism>
<name>A0A7J7BUR3_TRIWF</name>
<dbReference type="Proteomes" id="UP000593562">
    <property type="component" value="Unassembled WGS sequence"/>
</dbReference>
<dbReference type="AlphaFoldDB" id="A0A7J7BUR3"/>
<evidence type="ECO:0000313" key="1">
    <source>
        <dbReference type="EMBL" id="KAF5725619.1"/>
    </source>
</evidence>
<keyword evidence="2" id="KW-1185">Reference proteome</keyword>
<comment type="caution">
    <text evidence="1">The sequence shown here is derived from an EMBL/GenBank/DDBJ whole genome shotgun (WGS) entry which is preliminary data.</text>
</comment>
<proteinExistence type="predicted"/>
<accession>A0A7J7BUR3</accession>